<reference evidence="2 3" key="1">
    <citation type="submission" date="2024-02" db="EMBL/GenBank/DDBJ databases">
        <authorList>
            <person name="Chen Y."/>
            <person name="Shah S."/>
            <person name="Dougan E. K."/>
            <person name="Thang M."/>
            <person name="Chan C."/>
        </authorList>
    </citation>
    <scope>NUCLEOTIDE SEQUENCE [LARGE SCALE GENOMIC DNA]</scope>
</reference>
<dbReference type="Proteomes" id="UP001642484">
    <property type="component" value="Unassembled WGS sequence"/>
</dbReference>
<gene>
    <name evidence="2" type="ORF">CCMP2556_LOCUS50542</name>
</gene>
<evidence type="ECO:0000313" key="2">
    <source>
        <dbReference type="EMBL" id="CAK9108486.1"/>
    </source>
</evidence>
<comment type="caution">
    <text evidence="2">The sequence shown here is derived from an EMBL/GenBank/DDBJ whole genome shotgun (WGS) entry which is preliminary data.</text>
</comment>
<sequence length="879" mass="97931">VYPPPVFTPPEMAALRLEAQRVLGAERTARGLGDGQAAAPVGLAGTLVAGTLYWVAAERCRGIKFGDVVQHVGAVQVDGAKAVHVLPDGSSIFVQCVDGGHHKKFLQKAADNDPRIVGQEYDALGKPDSSLKDVSSKFEEVSTEWNLTGPRTSRWCISYLVVEGLGFERHHERFRQLCKIESSAWGVQEHYQLSMIAKHALQTDQLDGYNNLCLEVVFRRIQTIEYAYAERAREIESKAVGGRLSLEEQSTFGGITRQASTLMICPQLLDHVNAEVERDANLAKNLRKAREERERVGPQGALKMLRAANGYGEDQPVGSLASFNIEAVSMLEVGWVPIDLGTLWGSDGQQKVNDFVSHQVLPPEKAKVKLEACGVRAPYSDPLLRQGRVYRQFLRKLHDSHLIDYSLSPGKERIAFFCVTKKSGKLRLIVDARRSNAHFEEHSHVSLTTGDGLGALEFEKEAQVTLAQADLKDAFYHLAMPVQLRDYFTLTPVKARDVGVTTIDGRHVDPWVRLTPRLAAVAMGWTWALHLCQSIHESLAEKVHEEECEKGGKVLGWELTTDALFMPSRSRAWKVRKSLKKEAGTTRPVACKPIQQEEMRLANTATSRSAKKKMRAVNRMDVRPDPLEGMTSLQLASVSKECLSRYKRCWSSVKQKLLTCKGKLKATTTVDTILSRELDNLYHDGEDVSAGEYLIAAVVFFNICLKSPAMQKLPQVKQSLKGWRKMAPQRSRLPVPWEVTSLLIQKPIDKGLMGLALHMGLMFALYLRPSEGLRLSARDVVPPVLKGQGNYRHWTVVLRPEGAGVASKTGVRRITAVRPQLSSGLRRGSQKILQQRSVEQEPVDFQSRQRRSEPFSSGSIHTGSDMAELPTILWEILEI</sequence>
<evidence type="ECO:0000256" key="1">
    <source>
        <dbReference type="SAM" id="MobiDB-lite"/>
    </source>
</evidence>
<dbReference type="InterPro" id="IPR043502">
    <property type="entry name" value="DNA/RNA_pol_sf"/>
</dbReference>
<feature type="non-terminal residue" evidence="2">
    <location>
        <position position="1"/>
    </location>
</feature>
<evidence type="ECO:0000313" key="3">
    <source>
        <dbReference type="Proteomes" id="UP001642484"/>
    </source>
</evidence>
<dbReference type="SUPFAM" id="SSF56672">
    <property type="entry name" value="DNA/RNA polymerases"/>
    <property type="match status" value="1"/>
</dbReference>
<accession>A0ABP0S836</accession>
<dbReference type="EMBL" id="CAXAMN010027106">
    <property type="protein sequence ID" value="CAK9108486.1"/>
    <property type="molecule type" value="Genomic_DNA"/>
</dbReference>
<keyword evidence="3" id="KW-1185">Reference proteome</keyword>
<feature type="region of interest" description="Disordered" evidence="1">
    <location>
        <begin position="825"/>
        <end position="863"/>
    </location>
</feature>
<proteinExistence type="predicted"/>
<name>A0ABP0S836_9DINO</name>
<organism evidence="2 3">
    <name type="scientific">Durusdinium trenchii</name>
    <dbReference type="NCBI Taxonomy" id="1381693"/>
    <lineage>
        <taxon>Eukaryota</taxon>
        <taxon>Sar</taxon>
        <taxon>Alveolata</taxon>
        <taxon>Dinophyceae</taxon>
        <taxon>Suessiales</taxon>
        <taxon>Symbiodiniaceae</taxon>
        <taxon>Durusdinium</taxon>
    </lineage>
</organism>
<protein>
    <submittedName>
        <fullName evidence="2">Uncharacterized protein</fullName>
    </submittedName>
</protein>